<evidence type="ECO:0000313" key="2">
    <source>
        <dbReference type="EMBL" id="MQM24103.1"/>
    </source>
</evidence>
<comment type="caution">
    <text evidence="2">The sequence shown here is derived from an EMBL/GenBank/DDBJ whole genome shotgun (WGS) entry which is preliminary data.</text>
</comment>
<dbReference type="Proteomes" id="UP000477750">
    <property type="component" value="Unassembled WGS sequence"/>
</dbReference>
<feature type="domain" description="Aminoglycoside phosphotransferase" evidence="1">
    <location>
        <begin position="29"/>
        <end position="238"/>
    </location>
</feature>
<dbReference type="InterPro" id="IPR002575">
    <property type="entry name" value="Aminoglycoside_PTrfase"/>
</dbReference>
<dbReference type="SUPFAM" id="SSF56112">
    <property type="entry name" value="Protein kinase-like (PK-like)"/>
    <property type="match status" value="1"/>
</dbReference>
<keyword evidence="3" id="KW-1185">Reference proteome</keyword>
<proteinExistence type="predicted"/>
<dbReference type="InterPro" id="IPR011009">
    <property type="entry name" value="Kinase-like_dom_sf"/>
</dbReference>
<dbReference type="Pfam" id="PF01636">
    <property type="entry name" value="APH"/>
    <property type="match status" value="1"/>
</dbReference>
<dbReference type="GO" id="GO:0016740">
    <property type="term" value="F:transferase activity"/>
    <property type="evidence" value="ECO:0007669"/>
    <property type="project" value="UniProtKB-KW"/>
</dbReference>
<accession>A0A6L5G3T9</accession>
<dbReference type="AlphaFoldDB" id="A0A6L5G3T9"/>
<sequence>MAAMEPAAAAAALGLGDLRGPVGILKRDELSPVWRLETDSGAWVVKAIAPHGDYWFDDVAQTGRLEAAAWRAGVDMAEPFFPAGDASGMWAPVGDGVHARAARFLEGAPAPAPVPPHLAEWAGATFAALERLAIAPDPDGAGDYAFRFHPESDWDEWLGQARDLGVLDAAGARALKDAALRIAAIGEAAVAAKPATLVVHGDFSHLNIMVTPDGPKLIDFDSGGPNVPWWELVAIAIEMGAPGLGVMEPDRASIDACLAGYAAAGGRIQDAGESAFIGILAGRLSSAAWQLWMACGHRGGSAEQQAQFGRDLRGSVTALTTMLDAVPTWATWLKG</sequence>
<gene>
    <name evidence="2" type="ORF">GFD30_00710</name>
</gene>
<organism evidence="2 3">
    <name type="scientific">Glycomyces albidus</name>
    <dbReference type="NCBI Taxonomy" id="2656774"/>
    <lineage>
        <taxon>Bacteria</taxon>
        <taxon>Bacillati</taxon>
        <taxon>Actinomycetota</taxon>
        <taxon>Actinomycetes</taxon>
        <taxon>Glycomycetales</taxon>
        <taxon>Glycomycetaceae</taxon>
        <taxon>Glycomyces</taxon>
    </lineage>
</organism>
<dbReference type="Gene3D" id="3.90.1200.10">
    <property type="match status" value="1"/>
</dbReference>
<evidence type="ECO:0000313" key="3">
    <source>
        <dbReference type="Proteomes" id="UP000477750"/>
    </source>
</evidence>
<evidence type="ECO:0000259" key="1">
    <source>
        <dbReference type="Pfam" id="PF01636"/>
    </source>
</evidence>
<dbReference type="EMBL" id="WIAO01000001">
    <property type="protein sequence ID" value="MQM24103.1"/>
    <property type="molecule type" value="Genomic_DNA"/>
</dbReference>
<name>A0A6L5G3T9_9ACTN</name>
<protein>
    <submittedName>
        <fullName evidence="2">Phosphotransferase</fullName>
    </submittedName>
</protein>
<reference evidence="2 3" key="1">
    <citation type="submission" date="2019-10" db="EMBL/GenBank/DDBJ databases">
        <title>Glycomyces albidus sp. nov., a novel actinomycete isolated from rhizosphere soil of wheat (Triticum aestivum L.).</title>
        <authorList>
            <person name="Qian L."/>
        </authorList>
    </citation>
    <scope>NUCLEOTIDE SEQUENCE [LARGE SCALE GENOMIC DNA]</scope>
    <source>
        <strain evidence="2 3">NEAU-7082</strain>
    </source>
</reference>
<keyword evidence="2" id="KW-0808">Transferase</keyword>